<dbReference type="KEGG" id="nfn:NFRAN_0124"/>
<dbReference type="PRINTS" id="PR01840">
    <property type="entry name" value="TATCFAMILY"/>
</dbReference>
<keyword evidence="5" id="KW-1003">Cell membrane</keyword>
<comment type="function">
    <text evidence="5">Part of the twin-arginine translocation (Tat) system that transports large folded proteins containing a characteristic twin-arginine motif in their signal peptide across membranes.</text>
</comment>
<gene>
    <name evidence="5 6" type="primary">tatC</name>
    <name evidence="6" type="ORF">NFRAN_0124</name>
</gene>
<feature type="transmembrane region" description="Helical" evidence="5">
    <location>
        <begin position="160"/>
        <end position="184"/>
    </location>
</feature>
<feature type="transmembrane region" description="Helical" evidence="5">
    <location>
        <begin position="245"/>
        <end position="263"/>
    </location>
</feature>
<evidence type="ECO:0000256" key="1">
    <source>
        <dbReference type="ARBA" id="ARBA00004141"/>
    </source>
</evidence>
<dbReference type="EMBL" id="LR216287">
    <property type="protein sequence ID" value="VFJ12445.1"/>
    <property type="molecule type" value="Genomic_DNA"/>
</dbReference>
<keyword evidence="3 5" id="KW-1133">Transmembrane helix</keyword>
<dbReference type="HAMAP" id="MF_00902">
    <property type="entry name" value="TatC"/>
    <property type="match status" value="1"/>
</dbReference>
<evidence type="ECO:0000313" key="6">
    <source>
        <dbReference type="EMBL" id="VFJ12445.1"/>
    </source>
</evidence>
<evidence type="ECO:0000256" key="5">
    <source>
        <dbReference type="HAMAP-Rule" id="MF_00902"/>
    </source>
</evidence>
<dbReference type="GO" id="GO:0065002">
    <property type="term" value="P:intracellular protein transmembrane transport"/>
    <property type="evidence" value="ECO:0007669"/>
    <property type="project" value="TreeGrafter"/>
</dbReference>
<dbReference type="Pfam" id="PF00902">
    <property type="entry name" value="TatC"/>
    <property type="match status" value="1"/>
</dbReference>
<keyword evidence="7" id="KW-1185">Reference proteome</keyword>
<evidence type="ECO:0000256" key="2">
    <source>
        <dbReference type="ARBA" id="ARBA00022692"/>
    </source>
</evidence>
<dbReference type="Proteomes" id="UP000294299">
    <property type="component" value="Chromosome NFRAN"/>
</dbReference>
<sequence length="297" mass="33581">MFAYGPNNFVNRFPFCCMNGLYLLFAHYYSLRHMTSGGDMLFIDHLKELRNRFLRIVVITIAIMVVCTVFGIHLVNVNNYSFYFLVPTVYNNIASQVTQFLSESLLPPQVELIQTAPGQALFAQIYVAILISITCAVPLIVREILAFVSPAISITSKRKAVLTIIMPTVTLFFAGILFSFYVAVPMALDFLYQYGQSIGVLTFLNISDFINFILYFFIAFGISFQLPLVMYFLSLSGIVGYKFWIKNFKFALLIMIIFGAILTPDGSGLTMWFISLPLLALYSLGILITRLRNPTLD</sequence>
<keyword evidence="5" id="KW-0653">Protein transport</keyword>
<accession>A0A484I460</accession>
<dbReference type="GO" id="GO:0033281">
    <property type="term" value="C:TAT protein transport complex"/>
    <property type="evidence" value="ECO:0007669"/>
    <property type="project" value="UniProtKB-UniRule"/>
</dbReference>
<dbReference type="GO" id="GO:0009977">
    <property type="term" value="F:proton motive force dependent protein transmembrane transporter activity"/>
    <property type="evidence" value="ECO:0007669"/>
    <property type="project" value="TreeGrafter"/>
</dbReference>
<dbReference type="AlphaFoldDB" id="A0A484I460"/>
<keyword evidence="2 5" id="KW-0812">Transmembrane</keyword>
<dbReference type="GO" id="GO:0043953">
    <property type="term" value="P:protein transport by the Tat complex"/>
    <property type="evidence" value="ECO:0007669"/>
    <property type="project" value="UniProtKB-UniRule"/>
</dbReference>
<feature type="transmembrane region" description="Helical" evidence="5">
    <location>
        <begin position="212"/>
        <end position="233"/>
    </location>
</feature>
<keyword evidence="5" id="KW-0811">Translocation</keyword>
<protein>
    <recommendedName>
        <fullName evidence="5">Sec-independent protein translocase protein TatC</fullName>
    </recommendedName>
</protein>
<dbReference type="PANTHER" id="PTHR30371">
    <property type="entry name" value="SEC-INDEPENDENT PROTEIN TRANSLOCASE PROTEIN TATC"/>
    <property type="match status" value="1"/>
</dbReference>
<name>A0A484I460_9ARCH</name>
<dbReference type="PANTHER" id="PTHR30371:SF0">
    <property type="entry name" value="SEC-INDEPENDENT PROTEIN TRANSLOCASE PROTEIN TATC, CHLOROPLASTIC-RELATED"/>
    <property type="match status" value="1"/>
</dbReference>
<evidence type="ECO:0000256" key="4">
    <source>
        <dbReference type="ARBA" id="ARBA00023136"/>
    </source>
</evidence>
<dbReference type="InterPro" id="IPR002033">
    <property type="entry name" value="TatC"/>
</dbReference>
<comment type="subcellular location">
    <subcellularLocation>
        <location evidence="5">Cell membrane</location>
        <topology evidence="5">Multi-pass membrane protein</topology>
    </subcellularLocation>
    <subcellularLocation>
        <location evidence="1">Membrane</location>
        <topology evidence="1">Multi-pass membrane protein</topology>
    </subcellularLocation>
</comment>
<dbReference type="NCBIfam" id="TIGR00945">
    <property type="entry name" value="tatC"/>
    <property type="match status" value="1"/>
</dbReference>
<organism evidence="6 7">
    <name type="scientific">Candidatus Nitrosocosmicus franklandianus</name>
    <dbReference type="NCBI Taxonomy" id="1798806"/>
    <lineage>
        <taxon>Archaea</taxon>
        <taxon>Nitrososphaerota</taxon>
        <taxon>Nitrososphaeria</taxon>
        <taxon>Nitrososphaerales</taxon>
        <taxon>Nitrososphaeraceae</taxon>
        <taxon>Candidatus Nitrosocosmicus</taxon>
    </lineage>
</organism>
<feature type="transmembrane region" description="Helical" evidence="5">
    <location>
        <begin position="125"/>
        <end position="148"/>
    </location>
</feature>
<evidence type="ECO:0000256" key="3">
    <source>
        <dbReference type="ARBA" id="ARBA00022989"/>
    </source>
</evidence>
<keyword evidence="4 5" id="KW-0472">Membrane</keyword>
<feature type="transmembrane region" description="Helical" evidence="5">
    <location>
        <begin position="12"/>
        <end position="31"/>
    </location>
</feature>
<reference evidence="6 7" key="1">
    <citation type="submission" date="2019-02" db="EMBL/GenBank/DDBJ databases">
        <authorList>
            <person name="Lehtovirta-Morley E L."/>
        </authorList>
    </citation>
    <scope>NUCLEOTIDE SEQUENCE [LARGE SCALE GENOMIC DNA]</scope>
    <source>
        <strain evidence="6">NFRAN1</strain>
    </source>
</reference>
<comment type="subunit">
    <text evidence="5">Forms a complex with TatA.</text>
</comment>
<feature type="transmembrane region" description="Helical" evidence="5">
    <location>
        <begin position="269"/>
        <end position="288"/>
    </location>
</feature>
<feature type="transmembrane region" description="Helical" evidence="5">
    <location>
        <begin position="52"/>
        <end position="75"/>
    </location>
</feature>
<proteinExistence type="inferred from homology"/>
<evidence type="ECO:0000313" key="7">
    <source>
        <dbReference type="Proteomes" id="UP000294299"/>
    </source>
</evidence>
<comment type="similarity">
    <text evidence="5">Belongs to the TatC family.</text>
</comment>
<keyword evidence="5" id="KW-0813">Transport</keyword>